<dbReference type="Proteomes" id="UP000823521">
    <property type="component" value="Unassembled WGS sequence"/>
</dbReference>
<dbReference type="RefSeq" id="WP_208816627.1">
    <property type="nucleotide sequence ID" value="NZ_WVUH01000333.1"/>
</dbReference>
<proteinExistence type="predicted"/>
<comment type="caution">
    <text evidence="2">The sequence shown here is derived from an EMBL/GenBank/DDBJ whole genome shotgun (WGS) entry which is preliminary data.</text>
</comment>
<feature type="compositionally biased region" description="Basic and acidic residues" evidence="1">
    <location>
        <begin position="11"/>
        <end position="26"/>
    </location>
</feature>
<reference evidence="2 3" key="1">
    <citation type="submission" date="2019-12" db="EMBL/GenBank/DDBJ databases">
        <title>Whole genome sequencing of endophytic Actinobacterium Micromonospora sp. MPMI6T.</title>
        <authorList>
            <person name="Evv R."/>
            <person name="Podile A.R."/>
        </authorList>
    </citation>
    <scope>NUCLEOTIDE SEQUENCE [LARGE SCALE GENOMIC DNA]</scope>
    <source>
        <strain evidence="2 3">MPMI6</strain>
    </source>
</reference>
<feature type="region of interest" description="Disordered" evidence="1">
    <location>
        <begin position="1"/>
        <end position="56"/>
    </location>
</feature>
<evidence type="ECO:0000313" key="3">
    <source>
        <dbReference type="Proteomes" id="UP000823521"/>
    </source>
</evidence>
<dbReference type="EMBL" id="WVUH01000333">
    <property type="protein sequence ID" value="MBO4209669.1"/>
    <property type="molecule type" value="Genomic_DNA"/>
</dbReference>
<protein>
    <submittedName>
        <fullName evidence="2">Uncharacterized protein</fullName>
    </submittedName>
</protein>
<sequence>MLPAQRPMADGSDHTCEPSTGARDDGMPTAAPTSSAELATGTGTAGAGADGEYEPL</sequence>
<keyword evidence="3" id="KW-1185">Reference proteome</keyword>
<name>A0ABS3VYQ2_MICEH</name>
<evidence type="ECO:0000313" key="2">
    <source>
        <dbReference type="EMBL" id="MBO4209669.1"/>
    </source>
</evidence>
<accession>A0ABS3VYQ2</accession>
<organism evidence="2 3">
    <name type="scientific">Micromonospora echinofusca</name>
    <dbReference type="NCBI Taxonomy" id="47858"/>
    <lineage>
        <taxon>Bacteria</taxon>
        <taxon>Bacillati</taxon>
        <taxon>Actinomycetota</taxon>
        <taxon>Actinomycetes</taxon>
        <taxon>Micromonosporales</taxon>
        <taxon>Micromonosporaceae</taxon>
        <taxon>Micromonospora</taxon>
    </lineage>
</organism>
<evidence type="ECO:0000256" key="1">
    <source>
        <dbReference type="SAM" id="MobiDB-lite"/>
    </source>
</evidence>
<gene>
    <name evidence="2" type="ORF">GSF22_27300</name>
</gene>